<evidence type="ECO:0000259" key="6">
    <source>
        <dbReference type="PROSITE" id="PS51462"/>
    </source>
</evidence>
<dbReference type="PROSITE" id="PS00893">
    <property type="entry name" value="NUDIX_BOX"/>
    <property type="match status" value="1"/>
</dbReference>
<organism evidence="7 8">
    <name type="scientific">Glossina austeni</name>
    <name type="common">Savannah tsetse fly</name>
    <dbReference type="NCBI Taxonomy" id="7395"/>
    <lineage>
        <taxon>Eukaryota</taxon>
        <taxon>Metazoa</taxon>
        <taxon>Ecdysozoa</taxon>
        <taxon>Arthropoda</taxon>
        <taxon>Hexapoda</taxon>
        <taxon>Insecta</taxon>
        <taxon>Pterygota</taxon>
        <taxon>Neoptera</taxon>
        <taxon>Endopterygota</taxon>
        <taxon>Diptera</taxon>
        <taxon>Brachycera</taxon>
        <taxon>Muscomorpha</taxon>
        <taxon>Hippoboscoidea</taxon>
        <taxon>Glossinidae</taxon>
        <taxon>Glossina</taxon>
    </lineage>
</organism>
<comment type="similarity">
    <text evidence="1">Belongs to the metallo-dependent hydrolases superfamily. TatD-type hydrolase family.</text>
</comment>
<dbReference type="GO" id="GO:0016462">
    <property type="term" value="F:pyrophosphatase activity"/>
    <property type="evidence" value="ECO:0007669"/>
    <property type="project" value="UniProtKB-ARBA"/>
</dbReference>
<dbReference type="Gene3D" id="3.20.20.140">
    <property type="entry name" value="Metal-dependent hydrolases"/>
    <property type="match status" value="1"/>
</dbReference>
<dbReference type="InterPro" id="IPR027417">
    <property type="entry name" value="P-loop_NTPase"/>
</dbReference>
<keyword evidence="5" id="KW-0472">Membrane</keyword>
<feature type="compositionally biased region" description="Basic and acidic residues" evidence="4">
    <location>
        <begin position="1124"/>
        <end position="1144"/>
    </location>
</feature>
<evidence type="ECO:0000256" key="1">
    <source>
        <dbReference type="ARBA" id="ARBA00009275"/>
    </source>
</evidence>
<dbReference type="InterPro" id="IPR015797">
    <property type="entry name" value="NUDIX_hydrolase-like_dom_sf"/>
</dbReference>
<dbReference type="InterPro" id="IPR032466">
    <property type="entry name" value="Metal_Hydrolase"/>
</dbReference>
<feature type="domain" description="Nudix hydrolase" evidence="6">
    <location>
        <begin position="1645"/>
        <end position="1787"/>
    </location>
</feature>
<dbReference type="GO" id="GO:0005524">
    <property type="term" value="F:ATP binding"/>
    <property type="evidence" value="ECO:0007669"/>
    <property type="project" value="InterPro"/>
</dbReference>
<dbReference type="HAMAP" id="MF_00298">
    <property type="entry name" value="Nudix_RppH"/>
    <property type="match status" value="1"/>
</dbReference>
<dbReference type="GO" id="GO:0046872">
    <property type="term" value="F:metal ion binding"/>
    <property type="evidence" value="ECO:0007669"/>
    <property type="project" value="UniProtKB-KW"/>
</dbReference>
<keyword evidence="5" id="KW-1133">Transmembrane helix</keyword>
<proteinExistence type="inferred from homology"/>
<evidence type="ECO:0000256" key="5">
    <source>
        <dbReference type="SAM" id="Phobius"/>
    </source>
</evidence>
<evidence type="ECO:0000256" key="2">
    <source>
        <dbReference type="ARBA" id="ARBA00022723"/>
    </source>
</evidence>
<reference evidence="7" key="1">
    <citation type="submission" date="2020-05" db="UniProtKB">
        <authorList>
            <consortium name="EnsemblMetazoa"/>
        </authorList>
    </citation>
    <scope>IDENTIFICATION</scope>
    <source>
        <strain evidence="7">TTRI</strain>
    </source>
</reference>
<sequence>MEESMPGTVKKSKSNEKDINQQLYNTIYTKVTAENYQENQDETSKECKRLFKQGANPKTLAELEEILRERQDEQAIAKHLELSKPGASPEALADKGTPPEKQPNNRNLHVALVAGCALSTIGCIVAGAMTSGLVGAGLLAMAAVFAIAAVAELHSNFLSSKLTSINVSPLVNDKELTAFEASVSDELKDVQETLKVPTVNSKLEKKNNLALLESIDLDFTPYACHYNEETILTKQGELLKIIKIKNKHKLSLQESHQELQKITDLIHDDLGPFGAKKLGLRFSEDDRNKLAESIGDLSSIMSLIGFMIFRTDLHMESHFWAQLPGNFTFITQPKNILAKYACSFAMLHDFTSDSASNRNMLVELIKRMVADMSLVDVEEKIRKIVDSIFAIPKESRSIAQISEAKCDGSPAILVLDEAWEISNIFPTEKEFDNWMQRMTELNVVVILSTENLNLAFASKFTQYLDKHVDTRILMPNVNANRLYMKAFSLSKEELNIILQTPTQEGLFLIKQYKGLVTLNLDLKNMQEIHVLSANKETIKVTAIKDQGIDGYFDPKIQVCDYEGGNCYVLANGTSCRQIYGTQMSGAGISAAVFIDWEGDTILDDGKFKEGIAKGLEWEWVDNVTDEEKRKFANSPKICACSQKAACIGGEGANTCDTCYQEKVKCAPVPLAPGPPPLCEQLAMSPPQVRIVPITDEDNDYFDPKVKVIIGDLKGGDGEIGEKLDFPKEYGESKAWGRSIPGTDGTKYYFETHREKDKLCAKYHGTQGIDEKSLQFVRCFPAPPAPEPKILRIVDANTLEIEMKMSESTCIYRAHGVYSNGFCTFNVNTDHNHPVNIGPLSLKVVKPAIVAKTTDSNNTKSYIDNIIEGILESNPQQFKVLKEYGYVPDIETECKEFQGNKCKLNSLGRPEIEVKYKDNSNSKMLCLSGWQPEPEEFVLERDGKIIPLKSMGASKERETVDLLKIKRRQDQLDKIIFNKQGYVFFPDDNKQEKGKCSYCVTRNDEIDDAFKSSKGLKVVYKLTDVEHREKCNQGDDGCICSDGKCSRSKQYLNKNENDKQFYLRYEEVDCKDKDSKVLRDEKNEVQKCTQLKDQLIKADRTEVFYADKLCRFDLKGLKEKLKEIIEKQPEKEKQEPEKKSEKPRDFGSGNHDVDGSQITSSHVEIEVWGSGEAGHIKDTPNLCESYTDRHTKKNACSTETRTGMPGDYIKAELEIDPDYPIIEVKVSEGGGNQESRYTDKDGGPIFVRKCSVDKRECKNLITMGGGGIYKMYPDRDNYTNYTDYTETIIDDSVKLKKETKTTGLRVTEDNRIAYIENGEIKYETVKCSKGFRSSKPGASGCIDKSKGVYGKGSAGQVKVTPIIKGFDKNIIKDAIEKRIGNQYDPGEVRDFSRSEFDTSLTKMIEEELKKELLRFSIALITYVTSAIPFVHVLHTVSFLLIFIMGKTLIYLIGFPGSGKFTTAKELCKIISAVIVSNNLFNNIIFDIVKLQDAEVPDDLWEKIFAVRENMLAILEKHYIKSKHYIFTNELTEGDSYDQRLYNSVVNLSKKMGVKIFPVVLHCNNEELVRRVQSEERHQENKITDSDFAMKKIEGKRLFIPEGTLEIDNSNLSAKEVAKKIVEEMKEEKNGKLIKTSSVLVVEQKDKYRPCVGIMLFNRQGHAFIGKRFDSDSYWQMPQGGIDDGEEPEHAALRELLEEVGTDKTEIIAESKGWMYYNLPEEFIPTCWNGKYSGQKQRWFLMRFYGENQDININYTDHPEFKEWRWQSIDDLVANAISFKKEVYKTVIEDLNNKLMIVDSHCHLIYFSDDEIPKVISRAEQNGVKILHNICVSIDDIPKLLKISSSYDQVYFSVGIHPLDAAIENGECIHADELVEFTKNQKVISIGETGLDFYKSDNKDNQKKSFASHIEAARITGLPLVIHTRNADDEMIDILKSEMKTGTFGGVMHCFASSKELAYQSIDLGLYISFSGIITFKNASLLRGIAQGVPRERVLVETDAPYLSPEPYRGKKNEPAMVKYIVDCLAELWNESPDKVAEITTSNFFRNTNKQIFYTIFTIKLKMQERIPVKPELNPSIGDDSAMSSALPCGIPSLISSIAFHIATPQRLVGIQGHTRQLAQFYHSLGLLNKSNGVNSGFITSPEASSKFKKVLRNPSTCFVISPSDNCIFFIREIASLLLPKGNSLGLVMLKDFTNSSVLVTVSEDCPGDFPVCAGLRVFDGLFWLSSSGYNSFAIPSSNFKSVRVLNSPPLIISTPRSLLACVVSIGTSLPTASFNETVASCFISPVEANGFFIG</sequence>
<name>A0A1A9VK88_GLOAU</name>
<dbReference type="InterPro" id="IPR001130">
    <property type="entry name" value="TatD-like"/>
</dbReference>
<feature type="region of interest" description="Disordered" evidence="4">
    <location>
        <begin position="82"/>
        <end position="105"/>
    </location>
</feature>
<dbReference type="SUPFAM" id="SSF55811">
    <property type="entry name" value="Nudix"/>
    <property type="match status" value="1"/>
</dbReference>
<dbReference type="NCBIfam" id="NF001938">
    <property type="entry name" value="PRK00714.1-5"/>
    <property type="match status" value="1"/>
</dbReference>
<dbReference type="InterPro" id="IPR015991">
    <property type="entry name" value="TatD/YcfH-like"/>
</dbReference>
<evidence type="ECO:0000256" key="4">
    <source>
        <dbReference type="SAM" id="MobiDB-lite"/>
    </source>
</evidence>
<dbReference type="EnsemblMetazoa" id="GAUT039684-RA">
    <property type="protein sequence ID" value="GAUT039684-PA"/>
    <property type="gene ID" value="GAUT039684"/>
</dbReference>
<accession>A0A1A9VK88</accession>
<feature type="transmembrane region" description="Helical" evidence="5">
    <location>
        <begin position="1411"/>
        <end position="1429"/>
    </location>
</feature>
<evidence type="ECO:0000256" key="3">
    <source>
        <dbReference type="ARBA" id="ARBA00022801"/>
    </source>
</evidence>
<feature type="transmembrane region" description="Helical" evidence="5">
    <location>
        <begin position="108"/>
        <end position="127"/>
    </location>
</feature>
<dbReference type="GO" id="GO:0016788">
    <property type="term" value="F:hydrolase activity, acting on ester bonds"/>
    <property type="evidence" value="ECO:0007669"/>
    <property type="project" value="InterPro"/>
</dbReference>
<feature type="region of interest" description="Disordered" evidence="4">
    <location>
        <begin position="1124"/>
        <end position="1158"/>
    </location>
</feature>
<dbReference type="InterPro" id="IPR018228">
    <property type="entry name" value="DNase_TatD-rel_CS"/>
</dbReference>
<dbReference type="Pfam" id="PF00293">
    <property type="entry name" value="NUDIX"/>
    <property type="match status" value="1"/>
</dbReference>
<keyword evidence="8" id="KW-1185">Reference proteome</keyword>
<dbReference type="VEuPathDB" id="VectorBase:GAUT039684"/>
<dbReference type="PANTHER" id="PTHR46124:SF2">
    <property type="entry name" value="D-AMINOACYL-TRNA DEACYLASE"/>
    <property type="match status" value="1"/>
</dbReference>
<dbReference type="PROSITE" id="PS51462">
    <property type="entry name" value="NUDIX"/>
    <property type="match status" value="1"/>
</dbReference>
<keyword evidence="3" id="KW-0378">Hydrolase</keyword>
<feature type="transmembrane region" description="Helical" evidence="5">
    <location>
        <begin position="1435"/>
        <end position="1453"/>
    </location>
</feature>
<dbReference type="PROSITE" id="PS01090">
    <property type="entry name" value="TATD_2"/>
    <property type="match status" value="1"/>
</dbReference>
<keyword evidence="5" id="KW-0812">Transmembrane</keyword>
<evidence type="ECO:0000313" key="7">
    <source>
        <dbReference type="EnsemblMetazoa" id="GAUT039684-PA"/>
    </source>
</evidence>
<dbReference type="PANTHER" id="PTHR46124">
    <property type="entry name" value="D-AMINOACYL-TRNA DEACYLASE"/>
    <property type="match status" value="1"/>
</dbReference>
<keyword evidence="2" id="KW-0479">Metal-binding</keyword>
<protein>
    <recommendedName>
        <fullName evidence="6">Nudix hydrolase domain-containing protein</fullName>
    </recommendedName>
</protein>
<dbReference type="FunFam" id="3.20.20.140:FF:000005">
    <property type="entry name" value="TatD family hydrolase"/>
    <property type="match status" value="1"/>
</dbReference>
<dbReference type="SUPFAM" id="SSF51556">
    <property type="entry name" value="Metallo-dependent hydrolases"/>
    <property type="match status" value="1"/>
</dbReference>
<dbReference type="NCBIfam" id="NF001936">
    <property type="entry name" value="PRK00714.1-3"/>
    <property type="match status" value="1"/>
</dbReference>
<dbReference type="Pfam" id="PF01026">
    <property type="entry name" value="TatD_DNase"/>
    <property type="match status" value="1"/>
</dbReference>
<dbReference type="CDD" id="cd03671">
    <property type="entry name" value="NUDIX_Ap4A_hydrolase_plant_like"/>
    <property type="match status" value="1"/>
</dbReference>
<dbReference type="InterPro" id="IPR000086">
    <property type="entry name" value="NUDIX_hydrolase_dom"/>
</dbReference>
<evidence type="ECO:0000313" key="8">
    <source>
        <dbReference type="Proteomes" id="UP000078200"/>
    </source>
</evidence>
<dbReference type="InterPro" id="IPR022927">
    <property type="entry name" value="RppH"/>
</dbReference>
<dbReference type="CDD" id="cd01310">
    <property type="entry name" value="TatD_DNAse"/>
    <property type="match status" value="1"/>
</dbReference>
<dbReference type="Gene3D" id="3.90.79.10">
    <property type="entry name" value="Nucleoside Triphosphate Pyrophosphohydrolase"/>
    <property type="match status" value="1"/>
</dbReference>
<dbReference type="Pfam" id="PF03135">
    <property type="entry name" value="CagE_TrbE_VirB"/>
    <property type="match status" value="1"/>
</dbReference>
<dbReference type="InterPro" id="IPR020084">
    <property type="entry name" value="NUDIX_hydrolase_CS"/>
</dbReference>
<dbReference type="InterPro" id="IPR018145">
    <property type="entry name" value="CagE_TrbE_VirB_cntrl_dom"/>
</dbReference>
<dbReference type="GO" id="GO:0004536">
    <property type="term" value="F:DNA nuclease activity"/>
    <property type="evidence" value="ECO:0007669"/>
    <property type="project" value="InterPro"/>
</dbReference>
<dbReference type="NCBIfam" id="TIGR00010">
    <property type="entry name" value="YchF/TatD family DNA exonuclease"/>
    <property type="match status" value="1"/>
</dbReference>
<dbReference type="Proteomes" id="UP000078200">
    <property type="component" value="Unassembled WGS sequence"/>
</dbReference>
<dbReference type="Gene3D" id="3.40.50.300">
    <property type="entry name" value="P-loop containing nucleotide triphosphate hydrolases"/>
    <property type="match status" value="2"/>
</dbReference>
<dbReference type="SUPFAM" id="SSF52540">
    <property type="entry name" value="P-loop containing nucleoside triphosphate hydrolases"/>
    <property type="match status" value="1"/>
</dbReference>